<dbReference type="Pfam" id="PF00583">
    <property type="entry name" value="Acetyltransf_1"/>
    <property type="match status" value="1"/>
</dbReference>
<dbReference type="PANTHER" id="PTHR43877">
    <property type="entry name" value="AMINOALKYLPHOSPHONATE N-ACETYLTRANSFERASE-RELATED-RELATED"/>
    <property type="match status" value="1"/>
</dbReference>
<dbReference type="GO" id="GO:0016747">
    <property type="term" value="F:acyltransferase activity, transferring groups other than amino-acyl groups"/>
    <property type="evidence" value="ECO:0007669"/>
    <property type="project" value="InterPro"/>
</dbReference>
<dbReference type="EMBL" id="OUUZ01000016">
    <property type="protein sequence ID" value="SPQ26232.1"/>
    <property type="molecule type" value="Genomic_DNA"/>
</dbReference>
<evidence type="ECO:0000313" key="6">
    <source>
        <dbReference type="Proteomes" id="UP000289323"/>
    </source>
</evidence>
<evidence type="ECO:0000256" key="2">
    <source>
        <dbReference type="ARBA" id="ARBA00023315"/>
    </source>
</evidence>
<feature type="domain" description="N-acetyltransferase" evidence="4">
    <location>
        <begin position="2"/>
        <end position="164"/>
    </location>
</feature>
<dbReference type="PROSITE" id="PS51186">
    <property type="entry name" value="GNAT"/>
    <property type="match status" value="1"/>
</dbReference>
<dbReference type="InterPro" id="IPR016181">
    <property type="entry name" value="Acyl_CoA_acyltransferase"/>
</dbReference>
<gene>
    <name evidence="5" type="ORF">TT172_LOCUS8651</name>
</gene>
<dbReference type="AlphaFoldDB" id="A0A3S4BAC1"/>
<evidence type="ECO:0000259" key="4">
    <source>
        <dbReference type="PROSITE" id="PS51186"/>
    </source>
</evidence>
<dbReference type="InterPro" id="IPR000182">
    <property type="entry name" value="GNAT_dom"/>
</dbReference>
<feature type="region of interest" description="Disordered" evidence="3">
    <location>
        <begin position="71"/>
        <end position="94"/>
    </location>
</feature>
<dbReference type="CDD" id="cd04301">
    <property type="entry name" value="NAT_SF"/>
    <property type="match status" value="1"/>
</dbReference>
<dbReference type="Gene3D" id="3.40.630.30">
    <property type="match status" value="1"/>
</dbReference>
<name>A0A3S4BAC1_9PEZI</name>
<evidence type="ECO:0000313" key="5">
    <source>
        <dbReference type="EMBL" id="SPQ26232.1"/>
    </source>
</evidence>
<dbReference type="PANTHER" id="PTHR43877:SF2">
    <property type="entry name" value="AMINOALKYLPHOSPHONATE N-ACETYLTRANSFERASE-RELATED"/>
    <property type="match status" value="1"/>
</dbReference>
<protein>
    <submittedName>
        <fullName evidence="5">Cbf58685-6073-443f-83e4-f05f66d255f3</fullName>
    </submittedName>
</protein>
<reference evidence="5 6" key="1">
    <citation type="submission" date="2018-04" db="EMBL/GenBank/DDBJ databases">
        <authorList>
            <person name="Huttner S."/>
            <person name="Dainat J."/>
        </authorList>
    </citation>
    <scope>NUCLEOTIDE SEQUENCE [LARGE SCALE GENOMIC DNA]</scope>
</reference>
<dbReference type="SUPFAM" id="SSF55729">
    <property type="entry name" value="Acyl-CoA N-acyltransferases (Nat)"/>
    <property type="match status" value="1"/>
</dbReference>
<accession>A0A3S4BAC1</accession>
<keyword evidence="2" id="KW-0012">Acyltransferase</keyword>
<dbReference type="Proteomes" id="UP000289323">
    <property type="component" value="Unassembled WGS sequence"/>
</dbReference>
<evidence type="ECO:0000256" key="3">
    <source>
        <dbReference type="SAM" id="MobiDB-lite"/>
    </source>
</evidence>
<sequence>MIEIKVLQPDDWPLWREIRLQALAEAPYAFGATLADWQGDGDREERWRARLSIPGSLNIIAYLGGSPVGMASGVPAEDDPESSELKSPWVSPEARGKGVGDRLLDEIERWAVGLGMRTLRLLVRPSNAPAIALYRRHGLKETGESGDPTPNGTGHEVVMAKQLAV</sequence>
<keyword evidence="1" id="KW-0808">Transferase</keyword>
<organism evidence="5 6">
    <name type="scientific">Thermothielavioides terrestris</name>
    <dbReference type="NCBI Taxonomy" id="2587410"/>
    <lineage>
        <taxon>Eukaryota</taxon>
        <taxon>Fungi</taxon>
        <taxon>Dikarya</taxon>
        <taxon>Ascomycota</taxon>
        <taxon>Pezizomycotina</taxon>
        <taxon>Sordariomycetes</taxon>
        <taxon>Sordariomycetidae</taxon>
        <taxon>Sordariales</taxon>
        <taxon>Chaetomiaceae</taxon>
        <taxon>Thermothielavioides</taxon>
    </lineage>
</organism>
<evidence type="ECO:0000256" key="1">
    <source>
        <dbReference type="ARBA" id="ARBA00022679"/>
    </source>
</evidence>
<dbReference type="InterPro" id="IPR050832">
    <property type="entry name" value="Bact_Acetyltransf"/>
</dbReference>
<proteinExistence type="predicted"/>